<gene>
    <name evidence="2" type="ORF">FHS50_001637</name>
</gene>
<feature type="signal peptide" evidence="1">
    <location>
        <begin position="1"/>
        <end position="18"/>
    </location>
</feature>
<evidence type="ECO:0000313" key="3">
    <source>
        <dbReference type="Proteomes" id="UP000578569"/>
    </source>
</evidence>
<organism evidence="2 3">
    <name type="scientific">Sphingomicrobium lutaoense</name>
    <dbReference type="NCBI Taxonomy" id="515949"/>
    <lineage>
        <taxon>Bacteria</taxon>
        <taxon>Pseudomonadati</taxon>
        <taxon>Pseudomonadota</taxon>
        <taxon>Alphaproteobacteria</taxon>
        <taxon>Sphingomonadales</taxon>
        <taxon>Sphingomonadaceae</taxon>
        <taxon>Sphingomicrobium</taxon>
    </lineage>
</organism>
<keyword evidence="3" id="KW-1185">Reference proteome</keyword>
<sequence>MQKLILGAGLLVGVPALASATGPVEEAAAAEAALKTQEKDDDANAYVCKKFPPPVGSRLGPRQICKTKANWKMLETDMQDGLRKMRNSISGQ</sequence>
<keyword evidence="1" id="KW-0732">Signal</keyword>
<evidence type="ECO:0000256" key="1">
    <source>
        <dbReference type="SAM" id="SignalP"/>
    </source>
</evidence>
<evidence type="ECO:0000313" key="2">
    <source>
        <dbReference type="EMBL" id="MBB3764575.1"/>
    </source>
</evidence>
<accession>A0A839Z4M1</accession>
<dbReference type="EMBL" id="JACICF010000002">
    <property type="protein sequence ID" value="MBB3764575.1"/>
    <property type="molecule type" value="Genomic_DNA"/>
</dbReference>
<comment type="caution">
    <text evidence="2">The sequence shown here is derived from an EMBL/GenBank/DDBJ whole genome shotgun (WGS) entry which is preliminary data.</text>
</comment>
<reference evidence="2 3" key="1">
    <citation type="submission" date="2020-08" db="EMBL/GenBank/DDBJ databases">
        <title>Genomic Encyclopedia of Type Strains, Phase IV (KMG-IV): sequencing the most valuable type-strain genomes for metagenomic binning, comparative biology and taxonomic classification.</title>
        <authorList>
            <person name="Goeker M."/>
        </authorList>
    </citation>
    <scope>NUCLEOTIDE SEQUENCE [LARGE SCALE GENOMIC DNA]</scope>
    <source>
        <strain evidence="2 3">DSM 24194</strain>
    </source>
</reference>
<dbReference type="Proteomes" id="UP000578569">
    <property type="component" value="Unassembled WGS sequence"/>
</dbReference>
<dbReference type="RefSeq" id="WP_183933965.1">
    <property type="nucleotide sequence ID" value="NZ_JACICF010000002.1"/>
</dbReference>
<proteinExistence type="predicted"/>
<feature type="chain" id="PRO_5032786488" evidence="1">
    <location>
        <begin position="19"/>
        <end position="92"/>
    </location>
</feature>
<dbReference type="AlphaFoldDB" id="A0A839Z4M1"/>
<protein>
    <submittedName>
        <fullName evidence="2">Uncharacterized protein</fullName>
    </submittedName>
</protein>
<name>A0A839Z4M1_9SPHN</name>